<protein>
    <submittedName>
        <fullName evidence="2">Sugar phosphate nucleotidyltransferase</fullName>
    </submittedName>
</protein>
<evidence type="ECO:0000313" key="2">
    <source>
        <dbReference type="EMBL" id="XCH49067.1"/>
    </source>
</evidence>
<proteinExistence type="predicted"/>
<dbReference type="InterPro" id="IPR029044">
    <property type="entry name" value="Nucleotide-diphossugar_trans"/>
</dbReference>
<dbReference type="InterPro" id="IPR005835">
    <property type="entry name" value="NTP_transferase_dom"/>
</dbReference>
<reference evidence="2" key="1">
    <citation type="submission" date="2024-01" db="EMBL/GenBank/DDBJ databases">
        <title>The first autotrophic representatives of the genus Thermodesulfovibrio.</title>
        <authorList>
            <person name="Maltseva A.I."/>
            <person name="Elcheninov A.G."/>
            <person name="Kublanov I.V."/>
            <person name="Lebedinsky A.V."/>
            <person name="Frolov E.N."/>
        </authorList>
    </citation>
    <scope>NUCLEOTIDE SEQUENCE</scope>
    <source>
        <strain evidence="2">3462-1</strain>
    </source>
</reference>
<sequence>MKAVILAGGSGTRLFPLSRKNFPKQFLSIDSSKSLFQKTVERCLKAVENVNDIVIITNNEYQFHEKTIFKDRSKVHNVR</sequence>
<gene>
    <name evidence="2" type="ORF">V4D31_02640</name>
</gene>
<dbReference type="SUPFAM" id="SSF53448">
    <property type="entry name" value="Nucleotide-diphospho-sugar transferases"/>
    <property type="match status" value="1"/>
</dbReference>
<dbReference type="InterPro" id="IPR051161">
    <property type="entry name" value="Mannose-6P_isomerase_type2"/>
</dbReference>
<dbReference type="Gene3D" id="3.90.550.10">
    <property type="entry name" value="Spore Coat Polysaccharide Biosynthesis Protein SpsA, Chain A"/>
    <property type="match status" value="1"/>
</dbReference>
<dbReference type="PANTHER" id="PTHR46390:SF1">
    <property type="entry name" value="MANNOSE-1-PHOSPHATE GUANYLYLTRANSFERASE"/>
    <property type="match status" value="1"/>
</dbReference>
<dbReference type="RefSeq" id="WP_434976091.1">
    <property type="nucleotide sequence ID" value="NZ_CP144374.1"/>
</dbReference>
<dbReference type="Pfam" id="PF00483">
    <property type="entry name" value="NTP_transferase"/>
    <property type="match status" value="1"/>
</dbReference>
<dbReference type="GO" id="GO:0009298">
    <property type="term" value="P:GDP-mannose biosynthetic process"/>
    <property type="evidence" value="ECO:0007669"/>
    <property type="project" value="TreeGrafter"/>
</dbReference>
<accession>A0AAU8H305</accession>
<dbReference type="EMBL" id="CP144374">
    <property type="protein sequence ID" value="XCH49067.1"/>
    <property type="molecule type" value="Genomic_DNA"/>
</dbReference>
<dbReference type="KEGG" id="tob:V4D31_02640"/>
<dbReference type="PANTHER" id="PTHR46390">
    <property type="entry name" value="MANNOSE-1-PHOSPHATE GUANYLYLTRANSFERASE"/>
    <property type="match status" value="1"/>
</dbReference>
<evidence type="ECO:0000259" key="1">
    <source>
        <dbReference type="Pfam" id="PF00483"/>
    </source>
</evidence>
<name>A0AAU8H305_9BACT</name>
<organism evidence="2">
    <name type="scientific">Thermodesulfovibrio obliviosus</name>
    <dbReference type="NCBI Taxonomy" id="3118332"/>
    <lineage>
        <taxon>Bacteria</taxon>
        <taxon>Pseudomonadati</taxon>
        <taxon>Nitrospirota</taxon>
        <taxon>Thermodesulfovibrionia</taxon>
        <taxon>Thermodesulfovibrionales</taxon>
        <taxon>Thermodesulfovibrionaceae</taxon>
        <taxon>Thermodesulfovibrio</taxon>
    </lineage>
</organism>
<feature type="domain" description="Nucleotidyl transferase" evidence="1">
    <location>
        <begin position="2"/>
        <end position="75"/>
    </location>
</feature>
<dbReference type="AlphaFoldDB" id="A0AAU8H305"/>
<dbReference type="GO" id="GO:0004475">
    <property type="term" value="F:mannose-1-phosphate guanylyltransferase (GTP) activity"/>
    <property type="evidence" value="ECO:0007669"/>
    <property type="project" value="TreeGrafter"/>
</dbReference>